<keyword evidence="1" id="KW-0175">Coiled coil</keyword>
<evidence type="ECO:0000313" key="3">
    <source>
        <dbReference type="Proteomes" id="UP001519332"/>
    </source>
</evidence>
<proteinExistence type="predicted"/>
<evidence type="ECO:0000313" key="2">
    <source>
        <dbReference type="EMBL" id="MBP2326190.1"/>
    </source>
</evidence>
<accession>A0ABS4TP56</accession>
<keyword evidence="3" id="KW-1185">Reference proteome</keyword>
<feature type="coiled-coil region" evidence="1">
    <location>
        <begin position="356"/>
        <end position="387"/>
    </location>
</feature>
<reference evidence="2 3" key="1">
    <citation type="submission" date="2021-03" db="EMBL/GenBank/DDBJ databases">
        <title>Sequencing the genomes of 1000 actinobacteria strains.</title>
        <authorList>
            <person name="Klenk H.-P."/>
        </authorList>
    </citation>
    <scope>NUCLEOTIDE SEQUENCE [LARGE SCALE GENOMIC DNA]</scope>
    <source>
        <strain evidence="2 3">DSM 46670</strain>
    </source>
</reference>
<dbReference type="SUPFAM" id="SSF53756">
    <property type="entry name" value="UDP-Glycosyltransferase/glycogen phosphorylase"/>
    <property type="match status" value="1"/>
</dbReference>
<dbReference type="EMBL" id="JAGINW010000001">
    <property type="protein sequence ID" value="MBP2326190.1"/>
    <property type="molecule type" value="Genomic_DNA"/>
</dbReference>
<evidence type="ECO:0000256" key="1">
    <source>
        <dbReference type="SAM" id="Coils"/>
    </source>
</evidence>
<gene>
    <name evidence="2" type="ORF">JOF56_006575</name>
</gene>
<sequence>MQVVLATDGFAGIGGSETYLLTVADELLRLGHAVTIHATRLGEMSELARTRGIDIAPEVDDLPSHCDVVLSQDGGMAYTLAELWPKAPHVYVAHSDIFDFQMPPLVPGTVGAVVVMSDRMAQRVRAMDIPYEMVRLRQPIDADRLIPRGAPNARPKKALLLGNYLRDEARRVITETWSAAGVEVVQVGQPTTTTMQPEDEIAAADIVVGKGRALLDAMACGRPAYLFDAFGTDGWVTPETYPAMEADAFAGQALDNIGSAAQLRQDLEKYDPLMGQVNRELILNNHQAREHVEDLVALFQRLVPCAAPASTPNRELARLIRRRWQAELELFVLRNQFGSVQAEHERELAARVDEIKQSYEAEFAAAQARYEQAQQRYEEALTSAREDYERGLAVTGEQHERDLAAAAHEHEQALIALRDNHKQQLAQADERIQELTAQRGVRLGLVLGRMGDKFRRR</sequence>
<organism evidence="2 3">
    <name type="scientific">Kibdelosporangium banguiense</name>
    <dbReference type="NCBI Taxonomy" id="1365924"/>
    <lineage>
        <taxon>Bacteria</taxon>
        <taxon>Bacillati</taxon>
        <taxon>Actinomycetota</taxon>
        <taxon>Actinomycetes</taxon>
        <taxon>Pseudonocardiales</taxon>
        <taxon>Pseudonocardiaceae</taxon>
        <taxon>Kibdelosporangium</taxon>
    </lineage>
</organism>
<dbReference type="Proteomes" id="UP001519332">
    <property type="component" value="Unassembled WGS sequence"/>
</dbReference>
<dbReference type="RefSeq" id="WP_209643282.1">
    <property type="nucleotide sequence ID" value="NZ_JAGINW010000001.1"/>
</dbReference>
<comment type="caution">
    <text evidence="2">The sequence shown here is derived from an EMBL/GenBank/DDBJ whole genome shotgun (WGS) entry which is preliminary data.</text>
</comment>
<evidence type="ECO:0008006" key="4">
    <source>
        <dbReference type="Google" id="ProtNLM"/>
    </source>
</evidence>
<protein>
    <recommendedName>
        <fullName evidence="4">Glycosyltransferase subfamily 4-like N-terminal domain-containing protein</fullName>
    </recommendedName>
</protein>
<name>A0ABS4TP56_9PSEU</name>